<dbReference type="GeneID" id="30070281"/>
<protein>
    <submittedName>
        <fullName evidence="1">Uncharacterized protein</fullName>
    </submittedName>
</protein>
<dbReference type="KEGG" id="fvr:FVEG_12882"/>
<dbReference type="Proteomes" id="UP000009096">
    <property type="component" value="Chromosome 11"/>
</dbReference>
<reference evidence="1 2" key="1">
    <citation type="journal article" date="2010" name="Nature">
        <title>Comparative genomics reveals mobile pathogenicity chromosomes in Fusarium.</title>
        <authorList>
            <person name="Ma L.J."/>
            <person name="van der Does H.C."/>
            <person name="Borkovich K.A."/>
            <person name="Coleman J.J."/>
            <person name="Daboussi M.J."/>
            <person name="Di Pietro A."/>
            <person name="Dufresne M."/>
            <person name="Freitag M."/>
            <person name="Grabherr M."/>
            <person name="Henrissat B."/>
            <person name="Houterman P.M."/>
            <person name="Kang S."/>
            <person name="Shim W.B."/>
            <person name="Woloshuk C."/>
            <person name="Xie X."/>
            <person name="Xu J.R."/>
            <person name="Antoniw J."/>
            <person name="Baker S.E."/>
            <person name="Bluhm B.H."/>
            <person name="Breakspear A."/>
            <person name="Brown D.W."/>
            <person name="Butchko R.A."/>
            <person name="Chapman S."/>
            <person name="Coulson R."/>
            <person name="Coutinho P.M."/>
            <person name="Danchin E.G."/>
            <person name="Diener A."/>
            <person name="Gale L.R."/>
            <person name="Gardiner D.M."/>
            <person name="Goff S."/>
            <person name="Hammond-Kosack K.E."/>
            <person name="Hilburn K."/>
            <person name="Hua-Van A."/>
            <person name="Jonkers W."/>
            <person name="Kazan K."/>
            <person name="Kodira C.D."/>
            <person name="Koehrsen M."/>
            <person name="Kumar L."/>
            <person name="Lee Y.H."/>
            <person name="Li L."/>
            <person name="Manners J.M."/>
            <person name="Miranda-Saavedra D."/>
            <person name="Mukherjee M."/>
            <person name="Park G."/>
            <person name="Park J."/>
            <person name="Park S.Y."/>
            <person name="Proctor R.H."/>
            <person name="Regev A."/>
            <person name="Ruiz-Roldan M.C."/>
            <person name="Sain D."/>
            <person name="Sakthikumar S."/>
            <person name="Sykes S."/>
            <person name="Schwartz D.C."/>
            <person name="Turgeon B.G."/>
            <person name="Wapinski I."/>
            <person name="Yoder O."/>
            <person name="Young S."/>
            <person name="Zeng Q."/>
            <person name="Zhou S."/>
            <person name="Galagan J."/>
            <person name="Cuomo C.A."/>
            <person name="Kistler H.C."/>
            <person name="Rep M."/>
        </authorList>
    </citation>
    <scope>NUCLEOTIDE SEQUENCE [LARGE SCALE GENOMIC DNA]</scope>
    <source>
        <strain evidence="2">M3125 / FGSC 7600</strain>
    </source>
</reference>
<proteinExistence type="predicted"/>
<evidence type="ECO:0000313" key="2">
    <source>
        <dbReference type="Proteomes" id="UP000009096"/>
    </source>
</evidence>
<keyword evidence="2" id="KW-1185">Reference proteome</keyword>
<organism evidence="1 2">
    <name type="scientific">Gibberella moniliformis (strain M3125 / FGSC 7600)</name>
    <name type="common">Maize ear and stalk rot fungus</name>
    <name type="synonym">Fusarium verticillioides</name>
    <dbReference type="NCBI Taxonomy" id="334819"/>
    <lineage>
        <taxon>Eukaryota</taxon>
        <taxon>Fungi</taxon>
        <taxon>Dikarya</taxon>
        <taxon>Ascomycota</taxon>
        <taxon>Pezizomycotina</taxon>
        <taxon>Sordariomycetes</taxon>
        <taxon>Hypocreomycetidae</taxon>
        <taxon>Hypocreales</taxon>
        <taxon>Nectriaceae</taxon>
        <taxon>Fusarium</taxon>
        <taxon>Fusarium fujikuroi species complex</taxon>
    </lineage>
</organism>
<dbReference type="VEuPathDB" id="FungiDB:FVEG_12882"/>
<evidence type="ECO:0000313" key="1">
    <source>
        <dbReference type="EMBL" id="EWG54760.1"/>
    </source>
</evidence>
<dbReference type="AlphaFoldDB" id="W7N3C9"/>
<accession>W7N3C9</accession>
<name>W7N3C9_GIBM7</name>
<dbReference type="EMBL" id="DS022262">
    <property type="protein sequence ID" value="EWG54760.1"/>
    <property type="molecule type" value="Genomic_DNA"/>
</dbReference>
<dbReference type="HOGENOM" id="CLU_3299472_0_0_1"/>
<dbReference type="RefSeq" id="XP_018760951.1">
    <property type="nucleotide sequence ID" value="XM_018902265.1"/>
</dbReference>
<dbReference type="EMBL" id="CM000588">
    <property type="protein sequence ID" value="EWG54760.1"/>
    <property type="molecule type" value="Genomic_DNA"/>
</dbReference>
<gene>
    <name evidence="1" type="ORF">FVEG_12882</name>
</gene>
<sequence length="40" mass="4623">MLLVLRSTGWFRPLLLSLSLSSLLNPFFFPFDPSLIFKHA</sequence>